<feature type="chain" id="PRO_5045779374" evidence="1">
    <location>
        <begin position="19"/>
        <end position="303"/>
    </location>
</feature>
<evidence type="ECO:0000313" key="3">
    <source>
        <dbReference type="Proteomes" id="UP001062165"/>
    </source>
</evidence>
<protein>
    <submittedName>
        <fullName evidence="2">DUF3078 domain-containing protein</fullName>
    </submittedName>
</protein>
<dbReference type="Pfam" id="PF11276">
    <property type="entry name" value="DUF3078"/>
    <property type="match status" value="1"/>
</dbReference>
<feature type="signal peptide" evidence="1">
    <location>
        <begin position="1"/>
        <end position="18"/>
    </location>
</feature>
<dbReference type="Proteomes" id="UP001062165">
    <property type="component" value="Chromosome"/>
</dbReference>
<proteinExistence type="predicted"/>
<name>A0ABY6D819_9BACT</name>
<dbReference type="EMBL" id="CP106735">
    <property type="protein sequence ID" value="UXX80000.1"/>
    <property type="molecule type" value="Genomic_DNA"/>
</dbReference>
<gene>
    <name evidence="2" type="ORF">N7E81_02625</name>
</gene>
<reference evidence="2" key="1">
    <citation type="submission" date="2022-10" db="EMBL/GenBank/DDBJ databases">
        <title>Comparative genomics and taxonomic characterization of three novel marine species of genus Reichenbachiella exhibiting antioxidant and polysaccharide degradation activities.</title>
        <authorList>
            <person name="Muhammad N."/>
            <person name="Lee Y.-J."/>
            <person name="Ko J."/>
            <person name="Kim S.-G."/>
        </authorList>
    </citation>
    <scope>NUCLEOTIDE SEQUENCE</scope>
    <source>
        <strain evidence="2">Wsw4-B4</strain>
    </source>
</reference>
<dbReference type="InterPro" id="IPR021428">
    <property type="entry name" value="DUF3078"/>
</dbReference>
<evidence type="ECO:0000313" key="2">
    <source>
        <dbReference type="EMBL" id="UXX80000.1"/>
    </source>
</evidence>
<keyword evidence="3" id="KW-1185">Reference proteome</keyword>
<dbReference type="RefSeq" id="WP_263051730.1">
    <property type="nucleotide sequence ID" value="NZ_CP106735.1"/>
</dbReference>
<accession>A0ABY6D819</accession>
<keyword evidence="1" id="KW-0732">Signal</keyword>
<evidence type="ECO:0000256" key="1">
    <source>
        <dbReference type="SAM" id="SignalP"/>
    </source>
</evidence>
<sequence>MKKYLLAILLSIPATIYAQSDTTYWNKGGSFGLNFTQSSLTNWSAGGSNTVAGAVYFNYIFDYQKESVLWQNTIDMGIGWIKEARSSSQKADDRLVLTSSYGRKITSTNDKWYYNATIDFRTQFANGYNEDDVEHNSPISKFLAPGYLMASMGIDWRPNEYFNVTLSPVTGKFTFVNDDALSAAGAFGVDPGKKSRAEFGASLKATFNKEIFTNGHFTSNLLLFTDYIESNGKVDVNWENILTLKVNSWLSANIYNQIIYDYDIKFYDVDANGDNILSTETDKWQFKNIIGLGLSFQFGGTRG</sequence>
<organism evidence="2 3">
    <name type="scientific">Reichenbachiella carrageenanivorans</name>
    <dbReference type="NCBI Taxonomy" id="2979869"/>
    <lineage>
        <taxon>Bacteria</taxon>
        <taxon>Pseudomonadati</taxon>
        <taxon>Bacteroidota</taxon>
        <taxon>Cytophagia</taxon>
        <taxon>Cytophagales</taxon>
        <taxon>Reichenbachiellaceae</taxon>
        <taxon>Reichenbachiella</taxon>
    </lineage>
</organism>